<feature type="compositionally biased region" description="Basic and acidic residues" evidence="6">
    <location>
        <begin position="141"/>
        <end position="150"/>
    </location>
</feature>
<feature type="region of interest" description="Disordered" evidence="6">
    <location>
        <begin position="117"/>
        <end position="162"/>
    </location>
</feature>
<feature type="region of interest" description="Disordered" evidence="6">
    <location>
        <begin position="22"/>
        <end position="71"/>
    </location>
</feature>
<evidence type="ECO:0000259" key="7">
    <source>
        <dbReference type="Pfam" id="PF02234"/>
    </source>
</evidence>
<feature type="domain" description="Cyclin-dependent kinase inhibitor" evidence="7">
    <location>
        <begin position="158"/>
        <end position="203"/>
    </location>
</feature>
<evidence type="ECO:0000256" key="3">
    <source>
        <dbReference type="ARBA" id="ARBA00023013"/>
    </source>
</evidence>
<sequence length="207" mass="22588">MVRYLRNCKGAMEKEAQVAAEATGRKRKVSLGEPQLSTSSVQLKTRRLSVVTPENSASPASSGNSTTCETDGPDHALASCCSSNGSSELAEGSSKFVDLEEDEVNVEFFATSAGGDSLDCTERRGTTPLDEAQAESGELESTARPRESNSRRSSTAEKMPSDAELEEFFAAAEKDLQKQFIDKYNYDIVKDQPLEGRYEWVKVQLKP</sequence>
<dbReference type="InterPro" id="IPR003175">
    <property type="entry name" value="CDI_dom"/>
</dbReference>
<evidence type="ECO:0000313" key="9">
    <source>
        <dbReference type="Proteomes" id="UP001318860"/>
    </source>
</evidence>
<dbReference type="InterPro" id="IPR044898">
    <property type="entry name" value="CDI_dom_sf"/>
</dbReference>
<keyword evidence="9" id="KW-1185">Reference proteome</keyword>
<evidence type="ECO:0000313" key="8">
    <source>
        <dbReference type="EMBL" id="KAK6128681.1"/>
    </source>
</evidence>
<dbReference type="PIRSF" id="PIRSF017811">
    <property type="entry name" value="CDK_inhib_pln"/>
    <property type="match status" value="1"/>
</dbReference>
<keyword evidence="3 5" id="KW-0649">Protein kinase inhibitor</keyword>
<dbReference type="InterPro" id="IPR044275">
    <property type="entry name" value="KRP"/>
</dbReference>
<name>A0ABR0V3Q7_REHGL</name>
<keyword evidence="4" id="KW-0131">Cell cycle</keyword>
<accession>A0ABR0V3Q7</accession>
<dbReference type="EMBL" id="JABTTQ020001706">
    <property type="protein sequence ID" value="KAK6128681.1"/>
    <property type="molecule type" value="Genomic_DNA"/>
</dbReference>
<evidence type="ECO:0000256" key="1">
    <source>
        <dbReference type="ARBA" id="ARBA00004642"/>
    </source>
</evidence>
<dbReference type="PANTHER" id="PTHR46776">
    <property type="entry name" value="CYCLIN-DEPENDENT KINASE INHIBITOR 4-RELATED"/>
    <property type="match status" value="1"/>
</dbReference>
<feature type="compositionally biased region" description="Polar residues" evidence="6">
    <location>
        <begin position="52"/>
        <end position="69"/>
    </location>
</feature>
<comment type="subcellular location">
    <subcellularLocation>
        <location evidence="1">Nucleus</location>
        <location evidence="1">Nucleoplasm</location>
    </subcellularLocation>
</comment>
<comment type="caution">
    <text evidence="8">The sequence shown here is derived from an EMBL/GenBank/DDBJ whole genome shotgun (WGS) entry which is preliminary data.</text>
</comment>
<gene>
    <name evidence="8" type="ORF">DH2020_037569</name>
</gene>
<organism evidence="8 9">
    <name type="scientific">Rehmannia glutinosa</name>
    <name type="common">Chinese foxglove</name>
    <dbReference type="NCBI Taxonomy" id="99300"/>
    <lineage>
        <taxon>Eukaryota</taxon>
        <taxon>Viridiplantae</taxon>
        <taxon>Streptophyta</taxon>
        <taxon>Embryophyta</taxon>
        <taxon>Tracheophyta</taxon>
        <taxon>Spermatophyta</taxon>
        <taxon>Magnoliopsida</taxon>
        <taxon>eudicotyledons</taxon>
        <taxon>Gunneridae</taxon>
        <taxon>Pentapetalae</taxon>
        <taxon>asterids</taxon>
        <taxon>lamiids</taxon>
        <taxon>Lamiales</taxon>
        <taxon>Orobanchaceae</taxon>
        <taxon>Rehmannieae</taxon>
        <taxon>Rehmannia</taxon>
    </lineage>
</organism>
<evidence type="ECO:0000256" key="2">
    <source>
        <dbReference type="ARBA" id="ARBA00010274"/>
    </source>
</evidence>
<dbReference type="Gene3D" id="4.10.365.10">
    <property type="entry name" value="p27"/>
    <property type="match status" value="1"/>
</dbReference>
<evidence type="ECO:0000256" key="4">
    <source>
        <dbReference type="ARBA" id="ARBA00023306"/>
    </source>
</evidence>
<protein>
    <recommendedName>
        <fullName evidence="5">Cyclin-dependent kinase inhibitor</fullName>
    </recommendedName>
</protein>
<evidence type="ECO:0000256" key="5">
    <source>
        <dbReference type="PIRNR" id="PIRNR017811"/>
    </source>
</evidence>
<reference evidence="8 9" key="1">
    <citation type="journal article" date="2021" name="Comput. Struct. Biotechnol. J.">
        <title>De novo genome assembly of the potent medicinal plant Rehmannia glutinosa using nanopore technology.</title>
        <authorList>
            <person name="Ma L."/>
            <person name="Dong C."/>
            <person name="Song C."/>
            <person name="Wang X."/>
            <person name="Zheng X."/>
            <person name="Niu Y."/>
            <person name="Chen S."/>
            <person name="Feng W."/>
        </authorList>
    </citation>
    <scope>NUCLEOTIDE SEQUENCE [LARGE SCALE GENOMIC DNA]</scope>
    <source>
        <strain evidence="8">DH-2019</strain>
    </source>
</reference>
<evidence type="ECO:0000256" key="6">
    <source>
        <dbReference type="SAM" id="MobiDB-lite"/>
    </source>
</evidence>
<dbReference type="Proteomes" id="UP001318860">
    <property type="component" value="Unassembled WGS sequence"/>
</dbReference>
<dbReference type="Pfam" id="PF02234">
    <property type="entry name" value="CDI"/>
    <property type="match status" value="1"/>
</dbReference>
<comment type="similarity">
    <text evidence="2 5">Belongs to the CDI family. ICK/KRP subfamily.</text>
</comment>
<proteinExistence type="inferred from homology"/>